<name>A0AAD9Z8D7_9LECA</name>
<reference evidence="1" key="1">
    <citation type="submission" date="2022-11" db="EMBL/GenBank/DDBJ databases">
        <title>Chromosomal genome sequence assembly and mating type (MAT) locus characterization of the leprose asexual lichenized fungus Lepraria neglecta (Nyl.) Erichsen.</title>
        <authorList>
            <person name="Allen J.L."/>
            <person name="Pfeffer B."/>
        </authorList>
    </citation>
    <scope>NUCLEOTIDE SEQUENCE</scope>
    <source>
        <strain evidence="1">Allen 5258</strain>
    </source>
</reference>
<dbReference type="AlphaFoldDB" id="A0AAD9Z8D7"/>
<gene>
    <name evidence="1" type="ORF">OEA41_006176</name>
</gene>
<protein>
    <submittedName>
        <fullName evidence="1">Uncharacterized protein</fullName>
    </submittedName>
</protein>
<comment type="caution">
    <text evidence="1">The sequence shown here is derived from an EMBL/GenBank/DDBJ whole genome shotgun (WGS) entry which is preliminary data.</text>
</comment>
<evidence type="ECO:0000313" key="2">
    <source>
        <dbReference type="Proteomes" id="UP001276659"/>
    </source>
</evidence>
<proteinExistence type="predicted"/>
<keyword evidence="2" id="KW-1185">Reference proteome</keyword>
<evidence type="ECO:0000313" key="1">
    <source>
        <dbReference type="EMBL" id="KAK3172851.1"/>
    </source>
</evidence>
<dbReference type="EMBL" id="JASNWA010000007">
    <property type="protein sequence ID" value="KAK3172851.1"/>
    <property type="molecule type" value="Genomic_DNA"/>
</dbReference>
<dbReference type="Proteomes" id="UP001276659">
    <property type="component" value="Unassembled WGS sequence"/>
</dbReference>
<accession>A0AAD9Z8D7</accession>
<organism evidence="1 2">
    <name type="scientific">Lepraria neglecta</name>
    <dbReference type="NCBI Taxonomy" id="209136"/>
    <lineage>
        <taxon>Eukaryota</taxon>
        <taxon>Fungi</taxon>
        <taxon>Dikarya</taxon>
        <taxon>Ascomycota</taxon>
        <taxon>Pezizomycotina</taxon>
        <taxon>Lecanoromycetes</taxon>
        <taxon>OSLEUM clade</taxon>
        <taxon>Lecanoromycetidae</taxon>
        <taxon>Lecanorales</taxon>
        <taxon>Lecanorineae</taxon>
        <taxon>Stereocaulaceae</taxon>
        <taxon>Lepraria</taxon>
    </lineage>
</organism>
<sequence length="174" mass="19471">MMLAYNTGHIDETDYAHSVLRVTLKNGEKYALDITGAQYGWQEVVTPWGLYCEAKIRSIKSIHSFSYTKGFCKDRAHQIGGQRMWMETIMAVFADALDHMVALWQRDNTSLSVMLKLSEGEYVKKRASLLDAIGRGVQKYKKIRTAEGVFDLPGDISIGGVDRPFTSSAGQKAN</sequence>